<keyword evidence="6" id="KW-0968">Cytoplasmic vesicle</keyword>
<dbReference type="PANTHER" id="PTHR35293">
    <property type="entry name" value="EGG CELL-SECRETED PROTEIN 1.5"/>
    <property type="match status" value="1"/>
</dbReference>
<evidence type="ECO:0000256" key="8">
    <source>
        <dbReference type="ARBA" id="ARBA00034484"/>
    </source>
</evidence>
<dbReference type="GO" id="GO:0009567">
    <property type="term" value="P:double fertilization forming a zygote and endosperm"/>
    <property type="evidence" value="ECO:0007669"/>
    <property type="project" value="InterPro"/>
</dbReference>
<accession>A0AAW1Y755</accession>
<reference evidence="12 13" key="1">
    <citation type="journal article" date="2023" name="G3 (Bethesda)">
        <title>A chromosome-length genome assembly and annotation of blackberry (Rubus argutus, cv. 'Hillquist').</title>
        <authorList>
            <person name="Bruna T."/>
            <person name="Aryal R."/>
            <person name="Dudchenko O."/>
            <person name="Sargent D.J."/>
            <person name="Mead D."/>
            <person name="Buti M."/>
            <person name="Cavallini A."/>
            <person name="Hytonen T."/>
            <person name="Andres J."/>
            <person name="Pham M."/>
            <person name="Weisz D."/>
            <person name="Mascagni F."/>
            <person name="Usai G."/>
            <person name="Natali L."/>
            <person name="Bassil N."/>
            <person name="Fernandez G.E."/>
            <person name="Lomsadze A."/>
            <person name="Armour M."/>
            <person name="Olukolu B."/>
            <person name="Poorten T."/>
            <person name="Britton C."/>
            <person name="Davik J."/>
            <person name="Ashrafi H."/>
            <person name="Aiden E.L."/>
            <person name="Borodovsky M."/>
            <person name="Worthington M."/>
        </authorList>
    </citation>
    <scope>NUCLEOTIDE SEQUENCE [LARGE SCALE GENOMIC DNA]</scope>
    <source>
        <strain evidence="12">PI 553951</strain>
    </source>
</reference>
<keyword evidence="5" id="KW-0278">Fertilization</keyword>
<evidence type="ECO:0000256" key="7">
    <source>
        <dbReference type="ARBA" id="ARBA00034457"/>
    </source>
</evidence>
<keyword evidence="4 10" id="KW-0732">Signal</keyword>
<feature type="signal peptide" evidence="10">
    <location>
        <begin position="1"/>
        <end position="25"/>
    </location>
</feature>
<feature type="chain" id="PRO_5043833781" description="Prolamin-like domain-containing protein" evidence="10">
    <location>
        <begin position="26"/>
        <end position="147"/>
    </location>
</feature>
<dbReference type="InterPro" id="IPR008502">
    <property type="entry name" value="Prolamin-like"/>
</dbReference>
<comment type="similarity">
    <text evidence="8">Belongs to the plant egg cell-secreted peptide family.</text>
</comment>
<evidence type="ECO:0000256" key="3">
    <source>
        <dbReference type="ARBA" id="ARBA00022525"/>
    </source>
</evidence>
<sequence>MVYTSKLLLLAALFILSMSFMAGTSRPLNHRIWGKSNLAARLNLDEESATCWETLLQLQACSSEVVLFFLNGETDLGDGCCKAIRTIEHQCWPALLGSLGFTTEETDILKGYCDEADQIQSPPALPSPPSVHQPSGKFVPDLDKLVP</sequence>
<evidence type="ECO:0000256" key="4">
    <source>
        <dbReference type="ARBA" id="ARBA00022729"/>
    </source>
</evidence>
<evidence type="ECO:0000256" key="9">
    <source>
        <dbReference type="SAM" id="MobiDB-lite"/>
    </source>
</evidence>
<evidence type="ECO:0000256" key="2">
    <source>
        <dbReference type="ARBA" id="ARBA00004613"/>
    </source>
</evidence>
<comment type="function">
    <text evidence="7">Involved in the regulation of gamete interactions during the double fertilization and to prevent multiple-pollen tube attraction; mediates the redistribution of the gamete fusogen HAP2/GCS1 to the cell surface after secretion upon sperm arrival.</text>
</comment>
<dbReference type="GO" id="GO:0005576">
    <property type="term" value="C:extracellular region"/>
    <property type="evidence" value="ECO:0007669"/>
    <property type="project" value="UniProtKB-SubCell"/>
</dbReference>
<evidence type="ECO:0000313" key="12">
    <source>
        <dbReference type="EMBL" id="KAK9944809.1"/>
    </source>
</evidence>
<evidence type="ECO:0000259" key="11">
    <source>
        <dbReference type="Pfam" id="PF05617"/>
    </source>
</evidence>
<keyword evidence="13" id="KW-1185">Reference proteome</keyword>
<dbReference type="Proteomes" id="UP001457282">
    <property type="component" value="Unassembled WGS sequence"/>
</dbReference>
<dbReference type="GO" id="GO:0080155">
    <property type="term" value="P:regulation of double fertilization forming a zygote and endosperm"/>
    <property type="evidence" value="ECO:0007669"/>
    <property type="project" value="UniProtKB-ARBA"/>
</dbReference>
<dbReference type="GO" id="GO:2000008">
    <property type="term" value="P:regulation of protein localization to cell surface"/>
    <property type="evidence" value="ECO:0007669"/>
    <property type="project" value="UniProtKB-ARBA"/>
</dbReference>
<dbReference type="GO" id="GO:0031410">
    <property type="term" value="C:cytoplasmic vesicle"/>
    <property type="evidence" value="ECO:0007669"/>
    <property type="project" value="UniProtKB-SubCell"/>
</dbReference>
<feature type="region of interest" description="Disordered" evidence="9">
    <location>
        <begin position="119"/>
        <end position="147"/>
    </location>
</feature>
<evidence type="ECO:0000313" key="13">
    <source>
        <dbReference type="Proteomes" id="UP001457282"/>
    </source>
</evidence>
<dbReference type="EMBL" id="JBEDUW010000002">
    <property type="protein sequence ID" value="KAK9944809.1"/>
    <property type="molecule type" value="Genomic_DNA"/>
</dbReference>
<protein>
    <recommendedName>
        <fullName evidence="11">Prolamin-like domain-containing protein</fullName>
    </recommendedName>
</protein>
<name>A0AAW1Y755_RUBAR</name>
<evidence type="ECO:0000256" key="1">
    <source>
        <dbReference type="ARBA" id="ARBA00004541"/>
    </source>
</evidence>
<comment type="subcellular location">
    <subcellularLocation>
        <location evidence="1">Cytoplasmic vesicle</location>
    </subcellularLocation>
    <subcellularLocation>
        <location evidence="2">Secreted</location>
    </subcellularLocation>
</comment>
<evidence type="ECO:0000256" key="5">
    <source>
        <dbReference type="ARBA" id="ARBA00023279"/>
    </source>
</evidence>
<feature type="domain" description="Prolamin-like" evidence="11">
    <location>
        <begin position="50"/>
        <end position="114"/>
    </location>
</feature>
<dbReference type="PANTHER" id="PTHR35293:SF1">
    <property type="entry name" value="EGG CELL-SECRETED PROTEIN 1.5"/>
    <property type="match status" value="1"/>
</dbReference>
<gene>
    <name evidence="12" type="ORF">M0R45_010359</name>
</gene>
<dbReference type="Pfam" id="PF05617">
    <property type="entry name" value="Prolamin_like"/>
    <property type="match status" value="1"/>
</dbReference>
<proteinExistence type="inferred from homology"/>
<organism evidence="12 13">
    <name type="scientific">Rubus argutus</name>
    <name type="common">Southern blackberry</name>
    <dbReference type="NCBI Taxonomy" id="59490"/>
    <lineage>
        <taxon>Eukaryota</taxon>
        <taxon>Viridiplantae</taxon>
        <taxon>Streptophyta</taxon>
        <taxon>Embryophyta</taxon>
        <taxon>Tracheophyta</taxon>
        <taxon>Spermatophyta</taxon>
        <taxon>Magnoliopsida</taxon>
        <taxon>eudicotyledons</taxon>
        <taxon>Gunneridae</taxon>
        <taxon>Pentapetalae</taxon>
        <taxon>rosids</taxon>
        <taxon>fabids</taxon>
        <taxon>Rosales</taxon>
        <taxon>Rosaceae</taxon>
        <taxon>Rosoideae</taxon>
        <taxon>Rosoideae incertae sedis</taxon>
        <taxon>Rubus</taxon>
    </lineage>
</organism>
<evidence type="ECO:0000256" key="6">
    <source>
        <dbReference type="ARBA" id="ARBA00023329"/>
    </source>
</evidence>
<evidence type="ECO:0000256" key="10">
    <source>
        <dbReference type="SAM" id="SignalP"/>
    </source>
</evidence>
<dbReference type="InterPro" id="IPR044711">
    <property type="entry name" value="EC11-15"/>
</dbReference>
<dbReference type="AlphaFoldDB" id="A0AAW1Y755"/>
<keyword evidence="3" id="KW-0964">Secreted</keyword>
<comment type="caution">
    <text evidence="12">The sequence shown here is derived from an EMBL/GenBank/DDBJ whole genome shotgun (WGS) entry which is preliminary data.</text>
</comment>